<evidence type="ECO:0000313" key="3">
    <source>
        <dbReference type="Proteomes" id="UP000030746"/>
    </source>
</evidence>
<evidence type="ECO:0000256" key="1">
    <source>
        <dbReference type="SAM" id="MobiDB-lite"/>
    </source>
</evidence>
<dbReference type="RefSeq" id="XP_009062822.1">
    <property type="nucleotide sequence ID" value="XM_009064574.1"/>
</dbReference>
<dbReference type="OMA" id="ICEDAHG"/>
<dbReference type="HOGENOM" id="CLU_730139_0_0_1"/>
<gene>
    <name evidence="2" type="ORF">LOTGIDRAFT_167115</name>
</gene>
<dbReference type="OrthoDB" id="10679733at2759"/>
<sequence>MGKHGGSSKTMKHLGMCDNLNAQNSRDSLLLKDNEEQNEANYPVTVKLFDRFEDVEDVKLKVKSKQMNNIQSDINQWNGKDENVIFSPKVGEINSNGGHNLSNTGCECSGGNVTNSNMVNGSCLSSELDKLHVSDTSNLGRHRSVSDTKLIRLDSPALPTYTEKSHTKVKAGLLMSPIALTQDIPIDIGKDQNRFSYVMENIPSLLYLPNTKQLVRSQPVSRQNSIGSHGAHSNGVEDLHKEICIDANTSFNGNDQSLELVSPESNSSFSETCPFPVGANDNSNIDADQMTLNSVECLIPGELNDRGCNDTSSLSSVSTDFSTTVGEDNSEFKNVSLEGDETGFMEVNLHSRNSYQRSQSSASDETKSKKKGFGNFLSR</sequence>
<accession>V3ZVG3</accession>
<name>V3ZVG3_LOTGI</name>
<dbReference type="STRING" id="225164.V3ZVG3"/>
<feature type="region of interest" description="Disordered" evidence="1">
    <location>
        <begin position="352"/>
        <end position="379"/>
    </location>
</feature>
<dbReference type="KEGG" id="lgi:LOTGIDRAFT_167115"/>
<dbReference type="GeneID" id="20240532"/>
<dbReference type="Proteomes" id="UP000030746">
    <property type="component" value="Unassembled WGS sequence"/>
</dbReference>
<protein>
    <submittedName>
        <fullName evidence="2">Uncharacterized protein</fullName>
    </submittedName>
</protein>
<feature type="compositionally biased region" description="Polar residues" evidence="1">
    <location>
        <begin position="352"/>
        <end position="363"/>
    </location>
</feature>
<reference evidence="2 3" key="1">
    <citation type="journal article" date="2013" name="Nature">
        <title>Insights into bilaterian evolution from three spiralian genomes.</title>
        <authorList>
            <person name="Simakov O."/>
            <person name="Marletaz F."/>
            <person name="Cho S.J."/>
            <person name="Edsinger-Gonzales E."/>
            <person name="Havlak P."/>
            <person name="Hellsten U."/>
            <person name="Kuo D.H."/>
            <person name="Larsson T."/>
            <person name="Lv J."/>
            <person name="Arendt D."/>
            <person name="Savage R."/>
            <person name="Osoegawa K."/>
            <person name="de Jong P."/>
            <person name="Grimwood J."/>
            <person name="Chapman J.A."/>
            <person name="Shapiro H."/>
            <person name="Aerts A."/>
            <person name="Otillar R.P."/>
            <person name="Terry A.Y."/>
            <person name="Boore J.L."/>
            <person name="Grigoriev I.V."/>
            <person name="Lindberg D.R."/>
            <person name="Seaver E.C."/>
            <person name="Weisblat D.A."/>
            <person name="Putnam N.H."/>
            <person name="Rokhsar D.S."/>
        </authorList>
    </citation>
    <scope>NUCLEOTIDE SEQUENCE [LARGE SCALE GENOMIC DNA]</scope>
</reference>
<keyword evidence="3" id="KW-1185">Reference proteome</keyword>
<organism evidence="2 3">
    <name type="scientific">Lottia gigantea</name>
    <name type="common">Giant owl limpet</name>
    <dbReference type="NCBI Taxonomy" id="225164"/>
    <lineage>
        <taxon>Eukaryota</taxon>
        <taxon>Metazoa</taxon>
        <taxon>Spiralia</taxon>
        <taxon>Lophotrochozoa</taxon>
        <taxon>Mollusca</taxon>
        <taxon>Gastropoda</taxon>
        <taxon>Patellogastropoda</taxon>
        <taxon>Lottioidea</taxon>
        <taxon>Lottiidae</taxon>
        <taxon>Lottia</taxon>
    </lineage>
</organism>
<dbReference type="AlphaFoldDB" id="V3ZVG3"/>
<proteinExistence type="predicted"/>
<dbReference type="EMBL" id="KB203049">
    <property type="protein sequence ID" value="ESO86590.1"/>
    <property type="molecule type" value="Genomic_DNA"/>
</dbReference>
<dbReference type="CTD" id="20240532"/>
<evidence type="ECO:0000313" key="2">
    <source>
        <dbReference type="EMBL" id="ESO86590.1"/>
    </source>
</evidence>